<sequence>MRAWEVTRNLKSFYHAFSVSVGEGCFNAESNSRPLFLSCISWQDWRELLKVGGHLSLK</sequence>
<evidence type="ECO:0000313" key="1">
    <source>
        <dbReference type="EMBL" id="MBX59092.1"/>
    </source>
</evidence>
<proteinExistence type="predicted"/>
<protein>
    <submittedName>
        <fullName evidence="1">Uncharacterized protein</fullName>
    </submittedName>
</protein>
<dbReference type="AlphaFoldDB" id="A0A2P2PWG4"/>
<accession>A0A2P2PWG4</accession>
<reference evidence="1" key="1">
    <citation type="submission" date="2018-02" db="EMBL/GenBank/DDBJ databases">
        <title>Rhizophora mucronata_Transcriptome.</title>
        <authorList>
            <person name="Meera S.P."/>
            <person name="Sreeshan A."/>
            <person name="Augustine A."/>
        </authorList>
    </citation>
    <scope>NUCLEOTIDE SEQUENCE</scope>
    <source>
        <tissue evidence="1">Leaf</tissue>
    </source>
</reference>
<organism evidence="1">
    <name type="scientific">Rhizophora mucronata</name>
    <name type="common">Asiatic mangrove</name>
    <dbReference type="NCBI Taxonomy" id="61149"/>
    <lineage>
        <taxon>Eukaryota</taxon>
        <taxon>Viridiplantae</taxon>
        <taxon>Streptophyta</taxon>
        <taxon>Embryophyta</taxon>
        <taxon>Tracheophyta</taxon>
        <taxon>Spermatophyta</taxon>
        <taxon>Magnoliopsida</taxon>
        <taxon>eudicotyledons</taxon>
        <taxon>Gunneridae</taxon>
        <taxon>Pentapetalae</taxon>
        <taxon>rosids</taxon>
        <taxon>fabids</taxon>
        <taxon>Malpighiales</taxon>
        <taxon>Rhizophoraceae</taxon>
        <taxon>Rhizophora</taxon>
    </lineage>
</organism>
<name>A0A2P2PWG4_RHIMU</name>
<dbReference type="EMBL" id="GGEC01078608">
    <property type="protein sequence ID" value="MBX59092.1"/>
    <property type="molecule type" value="Transcribed_RNA"/>
</dbReference>